<evidence type="ECO:0000313" key="2">
    <source>
        <dbReference type="EMBL" id="GFD20559.1"/>
    </source>
</evidence>
<proteinExistence type="predicted"/>
<reference evidence="2" key="1">
    <citation type="journal article" date="2019" name="Sci. Rep.">
        <title>Draft genome of Tanacetum cinerariifolium, the natural source of mosquito coil.</title>
        <authorList>
            <person name="Yamashiro T."/>
            <person name="Shiraishi A."/>
            <person name="Satake H."/>
            <person name="Nakayama K."/>
        </authorList>
    </citation>
    <scope>NUCLEOTIDE SEQUENCE</scope>
</reference>
<dbReference type="EMBL" id="BKCJ011322984">
    <property type="protein sequence ID" value="GFD20559.1"/>
    <property type="molecule type" value="Genomic_DNA"/>
</dbReference>
<gene>
    <name evidence="2" type="ORF">Tci_892528</name>
</gene>
<comment type="caution">
    <text evidence="2">The sequence shown here is derived from an EMBL/GenBank/DDBJ whole genome shotgun (WGS) entry which is preliminary data.</text>
</comment>
<feature type="compositionally biased region" description="Polar residues" evidence="1">
    <location>
        <begin position="121"/>
        <end position="130"/>
    </location>
</feature>
<sequence>PLVHGSTMGSDAPNLAFEKSKGDTDYLETVPTNQSVVDQETKKLNAIEALGIEDWQAKEKKIVRRLDMTLLPQLWILYSTISTSALDRCVHIILTTSSVQLPQPCKHRVRVLQLISASNANGVKQSSSPGSRLRGHTATG</sequence>
<name>A0A699UGD9_TANCI</name>
<organism evidence="2">
    <name type="scientific">Tanacetum cinerariifolium</name>
    <name type="common">Dalmatian daisy</name>
    <name type="synonym">Chrysanthemum cinerariifolium</name>
    <dbReference type="NCBI Taxonomy" id="118510"/>
    <lineage>
        <taxon>Eukaryota</taxon>
        <taxon>Viridiplantae</taxon>
        <taxon>Streptophyta</taxon>
        <taxon>Embryophyta</taxon>
        <taxon>Tracheophyta</taxon>
        <taxon>Spermatophyta</taxon>
        <taxon>Magnoliopsida</taxon>
        <taxon>eudicotyledons</taxon>
        <taxon>Gunneridae</taxon>
        <taxon>Pentapetalae</taxon>
        <taxon>asterids</taxon>
        <taxon>campanulids</taxon>
        <taxon>Asterales</taxon>
        <taxon>Asteraceae</taxon>
        <taxon>Asteroideae</taxon>
        <taxon>Anthemideae</taxon>
        <taxon>Anthemidinae</taxon>
        <taxon>Tanacetum</taxon>
    </lineage>
</organism>
<protein>
    <submittedName>
        <fullName evidence="2">Uncharacterized protein</fullName>
    </submittedName>
</protein>
<accession>A0A699UGD9</accession>
<evidence type="ECO:0000256" key="1">
    <source>
        <dbReference type="SAM" id="MobiDB-lite"/>
    </source>
</evidence>
<feature type="non-terminal residue" evidence="2">
    <location>
        <position position="1"/>
    </location>
</feature>
<dbReference type="AlphaFoldDB" id="A0A699UGD9"/>
<feature type="region of interest" description="Disordered" evidence="1">
    <location>
        <begin position="121"/>
        <end position="140"/>
    </location>
</feature>